<dbReference type="CDD" id="cd06261">
    <property type="entry name" value="TM_PBP2"/>
    <property type="match status" value="1"/>
</dbReference>
<dbReference type="PANTHER" id="PTHR42929">
    <property type="entry name" value="INNER MEMBRANE ABC TRANSPORTER PERMEASE PROTEIN YDCU-RELATED-RELATED"/>
    <property type="match status" value="1"/>
</dbReference>
<evidence type="ECO:0000256" key="2">
    <source>
        <dbReference type="ARBA" id="ARBA00007069"/>
    </source>
</evidence>
<name>A0A2K8KIM8_9MOLU</name>
<reference evidence="10 11" key="1">
    <citation type="submission" date="2017-11" db="EMBL/GenBank/DDBJ databases">
        <title>Complete genome sequence of Spiroplasma clarkii CN-5 (DSM 19994).</title>
        <authorList>
            <person name="Tsai Y.-M."/>
            <person name="Chang A."/>
            <person name="Lo W.-S."/>
            <person name="Kuo C.-H."/>
        </authorList>
    </citation>
    <scope>NUCLEOTIDE SEQUENCE [LARGE SCALE GENOMIC DNA]</scope>
    <source>
        <strain evidence="10 11">CN-5</strain>
    </source>
</reference>
<dbReference type="GO" id="GO:0005886">
    <property type="term" value="C:plasma membrane"/>
    <property type="evidence" value="ECO:0007669"/>
    <property type="project" value="UniProtKB-SubCell"/>
</dbReference>
<dbReference type="InterPro" id="IPR050024">
    <property type="entry name" value="MMSYN1_0196-like"/>
</dbReference>
<evidence type="ECO:0000259" key="9">
    <source>
        <dbReference type="PROSITE" id="PS50928"/>
    </source>
</evidence>
<dbReference type="EMBL" id="CP024870">
    <property type="protein sequence ID" value="ATX71540.1"/>
    <property type="molecule type" value="Genomic_DNA"/>
</dbReference>
<feature type="transmembrane region" description="Helical" evidence="8">
    <location>
        <begin position="199"/>
        <end position="221"/>
    </location>
</feature>
<proteinExistence type="inferred from homology"/>
<dbReference type="Gene3D" id="1.10.3720.10">
    <property type="entry name" value="MetI-like"/>
    <property type="match status" value="1"/>
</dbReference>
<dbReference type="GO" id="GO:0055085">
    <property type="term" value="P:transmembrane transport"/>
    <property type="evidence" value="ECO:0007669"/>
    <property type="project" value="InterPro"/>
</dbReference>
<feature type="transmembrane region" description="Helical" evidence="8">
    <location>
        <begin position="164"/>
        <end position="187"/>
    </location>
</feature>
<dbReference type="Pfam" id="PF00528">
    <property type="entry name" value="BPD_transp_1"/>
    <property type="match status" value="1"/>
</dbReference>
<keyword evidence="7 8" id="KW-0472">Membrane</keyword>
<comment type="subcellular location">
    <subcellularLocation>
        <location evidence="1 8">Cell membrane</location>
        <topology evidence="1 8">Multi-pass membrane protein</topology>
    </subcellularLocation>
</comment>
<keyword evidence="4" id="KW-1003">Cell membrane</keyword>
<dbReference type="NCBIfam" id="NF043074">
    <property type="entry name" value="MMSYN1_0196"/>
    <property type="match status" value="1"/>
</dbReference>
<evidence type="ECO:0000256" key="3">
    <source>
        <dbReference type="ARBA" id="ARBA00022448"/>
    </source>
</evidence>
<dbReference type="PROSITE" id="PS50928">
    <property type="entry name" value="ABC_TM1"/>
    <property type="match status" value="1"/>
</dbReference>
<evidence type="ECO:0000256" key="7">
    <source>
        <dbReference type="ARBA" id="ARBA00023136"/>
    </source>
</evidence>
<keyword evidence="3 8" id="KW-0813">Transport</keyword>
<dbReference type="Proteomes" id="UP000231179">
    <property type="component" value="Chromosome"/>
</dbReference>
<feature type="transmembrane region" description="Helical" evidence="8">
    <location>
        <begin position="298"/>
        <end position="322"/>
    </location>
</feature>
<feature type="transmembrane region" description="Helical" evidence="8">
    <location>
        <begin position="73"/>
        <end position="98"/>
    </location>
</feature>
<dbReference type="SUPFAM" id="SSF161098">
    <property type="entry name" value="MetI-like"/>
    <property type="match status" value="1"/>
</dbReference>
<evidence type="ECO:0000256" key="4">
    <source>
        <dbReference type="ARBA" id="ARBA00022475"/>
    </source>
</evidence>
<feature type="transmembrane region" description="Helical" evidence="8">
    <location>
        <begin position="242"/>
        <end position="264"/>
    </location>
</feature>
<feature type="domain" description="ABC transmembrane type-1" evidence="9">
    <location>
        <begin position="127"/>
        <end position="323"/>
    </location>
</feature>
<sequence length="344" mass="38162">MNNSKSDALDKTILENQSAKADLEINENIDAADIIESIESVGIENDDIKKISFKTKFMKSKFANAFIGKTWPILAPFIFVMIVLVVLPLIGILIFSVVQTTNNSYKFEFSLANFHKLFTSYPIMLSLGLTVLYAFVASIVAIVIAFPIAHILSTMKSKFAAQNLWIIFTMPIWISMILKTIGLRSLFSILSASLLGTQAAIIIGMIYMFLPFAVAPIYNALEGVDKTLYEAALDLKASRTQAFWHIIFRQSLPGVFAAFTLVFVQSATSLLIVQYMGDGRITLIPSIIESYFFKGSDFGFGATIAATLAVLLFIVMGLMNFLSRKFEMKGSKKWKDSSKVVTSH</sequence>
<accession>A0A2K8KIM8</accession>
<keyword evidence="6 8" id="KW-1133">Transmembrane helix</keyword>
<evidence type="ECO:0000256" key="5">
    <source>
        <dbReference type="ARBA" id="ARBA00022692"/>
    </source>
</evidence>
<dbReference type="InterPro" id="IPR035906">
    <property type="entry name" value="MetI-like_sf"/>
</dbReference>
<dbReference type="AlphaFoldDB" id="A0A2K8KIM8"/>
<organism evidence="10 11">
    <name type="scientific">Spiroplasma clarkii</name>
    <dbReference type="NCBI Taxonomy" id="2139"/>
    <lineage>
        <taxon>Bacteria</taxon>
        <taxon>Bacillati</taxon>
        <taxon>Mycoplasmatota</taxon>
        <taxon>Mollicutes</taxon>
        <taxon>Entomoplasmatales</taxon>
        <taxon>Spiroplasmataceae</taxon>
        <taxon>Spiroplasma</taxon>
    </lineage>
</organism>
<protein>
    <submittedName>
        <fullName evidence="10">Spermidine/putrescine ABC transporter permease</fullName>
    </submittedName>
</protein>
<evidence type="ECO:0000313" key="11">
    <source>
        <dbReference type="Proteomes" id="UP000231179"/>
    </source>
</evidence>
<dbReference type="InterPro" id="IPR000515">
    <property type="entry name" value="MetI-like"/>
</dbReference>
<evidence type="ECO:0000313" key="10">
    <source>
        <dbReference type="EMBL" id="ATX71540.1"/>
    </source>
</evidence>
<keyword evidence="11" id="KW-1185">Reference proteome</keyword>
<dbReference type="RefSeq" id="WP_100255070.1">
    <property type="nucleotide sequence ID" value="NZ_CP024870.1"/>
</dbReference>
<feature type="transmembrane region" description="Helical" evidence="8">
    <location>
        <begin position="123"/>
        <end position="152"/>
    </location>
</feature>
<evidence type="ECO:0000256" key="6">
    <source>
        <dbReference type="ARBA" id="ARBA00022989"/>
    </source>
</evidence>
<evidence type="ECO:0000256" key="1">
    <source>
        <dbReference type="ARBA" id="ARBA00004651"/>
    </source>
</evidence>
<gene>
    <name evidence="10" type="primary">potB</name>
    <name evidence="10" type="ORF">SCLAR_v1c12400</name>
</gene>
<evidence type="ECO:0000256" key="8">
    <source>
        <dbReference type="RuleBase" id="RU363032"/>
    </source>
</evidence>
<comment type="similarity">
    <text evidence="2">Belongs to the binding-protein-dependent transport system permease family. CysTW subfamily.</text>
</comment>
<keyword evidence="5 8" id="KW-0812">Transmembrane</keyword>
<dbReference type="PANTHER" id="PTHR42929:SF1">
    <property type="entry name" value="INNER MEMBRANE ABC TRANSPORTER PERMEASE PROTEIN YDCU-RELATED"/>
    <property type="match status" value="1"/>
</dbReference>